<dbReference type="InterPro" id="IPR010273">
    <property type="entry name" value="DUF881"/>
</dbReference>
<gene>
    <name evidence="3" type="ORF">BC6307_13030</name>
</gene>
<evidence type="ECO:0000256" key="1">
    <source>
        <dbReference type="ARBA" id="ARBA00009108"/>
    </source>
</evidence>
<keyword evidence="3" id="KW-0378">Hydrolase</keyword>
<organism evidence="3 4">
    <name type="scientific">Sutcliffiella cohnii</name>
    <dbReference type="NCBI Taxonomy" id="33932"/>
    <lineage>
        <taxon>Bacteria</taxon>
        <taxon>Bacillati</taxon>
        <taxon>Bacillota</taxon>
        <taxon>Bacilli</taxon>
        <taxon>Bacillales</taxon>
        <taxon>Bacillaceae</taxon>
        <taxon>Sutcliffiella</taxon>
    </lineage>
</organism>
<protein>
    <submittedName>
        <fullName evidence="3">NgoFVII family restriction endonuclease</fullName>
    </submittedName>
</protein>
<keyword evidence="3" id="KW-0540">Nuclease</keyword>
<keyword evidence="2" id="KW-0175">Coiled coil</keyword>
<dbReference type="GO" id="GO:0004519">
    <property type="term" value="F:endonuclease activity"/>
    <property type="evidence" value="ECO:0007669"/>
    <property type="project" value="UniProtKB-KW"/>
</dbReference>
<dbReference type="Gene3D" id="3.30.70.1880">
    <property type="entry name" value="Protein of unknown function DUF881"/>
    <property type="match status" value="1"/>
</dbReference>
<dbReference type="AlphaFoldDB" id="A0A223KXX6"/>
<dbReference type="KEGG" id="bcoh:BC6307_13030"/>
<accession>A0A223KXX6</accession>
<keyword evidence="4" id="KW-1185">Reference proteome</keyword>
<dbReference type="EMBL" id="CP018866">
    <property type="protein sequence ID" value="AST94345.1"/>
    <property type="molecule type" value="Genomic_DNA"/>
</dbReference>
<dbReference type="PANTHER" id="PTHR37313">
    <property type="entry name" value="UPF0749 PROTEIN RV1825"/>
    <property type="match status" value="1"/>
</dbReference>
<name>A0A223KXX6_9BACI</name>
<keyword evidence="3" id="KW-0255">Endonuclease</keyword>
<evidence type="ECO:0000313" key="3">
    <source>
        <dbReference type="EMBL" id="AST94345.1"/>
    </source>
</evidence>
<feature type="coiled-coil region" evidence="2">
    <location>
        <begin position="27"/>
        <end position="61"/>
    </location>
</feature>
<sequence>MLAIQFQSIKEPVVRDTRDTWELRSDLKKEQEAQAQIIQEIRKYEETIKLYEEELSQSKEYALRSTLDELKKEAGLTEVSGPGIRLTVKTLFPEDSYGQSYNTISAELLRRFINELNSYDIKEISIAEQRIVHNTVIREINGRTKINNVWVPATPFEIIILTDDPSKLYNRLQVSRAMDEFAIENFLLDISTPINYLTVPAYEEPIRIKYMESVKGHTEEG</sequence>
<reference evidence="3 4" key="1">
    <citation type="submission" date="2016-12" db="EMBL/GenBank/DDBJ databases">
        <title>The whole genome sequencing and assembly of Bacillus cohnii DSM 6307T strain.</title>
        <authorList>
            <person name="Lee Y.-J."/>
            <person name="Yi H."/>
            <person name="Bahn Y.-S."/>
            <person name="Kim J.F."/>
            <person name="Lee D.-W."/>
        </authorList>
    </citation>
    <scope>NUCLEOTIDE SEQUENCE [LARGE SCALE GENOMIC DNA]</scope>
    <source>
        <strain evidence="3 4">DSM 6307</strain>
    </source>
</reference>
<evidence type="ECO:0000313" key="4">
    <source>
        <dbReference type="Proteomes" id="UP000215224"/>
    </source>
</evidence>
<comment type="similarity">
    <text evidence="1">Belongs to the UPF0749 family.</text>
</comment>
<dbReference type="Proteomes" id="UP000215224">
    <property type="component" value="Chromosome"/>
</dbReference>
<dbReference type="PANTHER" id="PTHR37313:SF2">
    <property type="entry name" value="UPF0749 PROTEIN YLXX"/>
    <property type="match status" value="1"/>
</dbReference>
<dbReference type="STRING" id="1314751.GCA_001591425_02920"/>
<evidence type="ECO:0000256" key="2">
    <source>
        <dbReference type="SAM" id="Coils"/>
    </source>
</evidence>
<proteinExistence type="inferred from homology"/>
<dbReference type="Pfam" id="PF05949">
    <property type="entry name" value="DUF881"/>
    <property type="match status" value="1"/>
</dbReference>